<dbReference type="Pfam" id="PF09972">
    <property type="entry name" value="DUF2207"/>
    <property type="match status" value="1"/>
</dbReference>
<sequence length="567" mass="64013">MKKLLSFTLLFLLLFNFVPCFADTKSYEIDKVDINAAIMDNGDINVTEYLTYNFSGDFNGFLRELNSTGSDGYIINSVVVIDKSGFETIATSGNTEAENTYEISENGDKTSIKLYSKSSNEKKIFKVNYTAKNVAKKYETTGQLYWDFYSVENISSIKEANLNISFYNKILTAENSRYQTFGDGELLTSYINNGININYKNLSSRIGIDLTIPAEFLVNSSIISGNDSIKGNTEPNNKDIVSENNSKNPNYGGVIFILIVGGIITLIVILVVSENKKRNEAIKKYRNEYNFISNIKYIEPPSRISPALVNLLIGKKNISQEILSSTLFYLCNLGYYNIEQLKHTEKGFLSNKSDNDLVFKRNINKTLPKEAHLNFIIKWFSVYEIDNEFSLINIQNLLKKESKAKIFLKKLNEWKVKVGEDAKLQGFFTIIGNRETLTNEFYNEKLKWLSYKGFIENTINLKERLNEFNTADTILLYARALGINNASIEHYINELIITAKRASERDMDSLNYINRTYYFNYYLIHMNTMNSIYNNATPSNHDSGGGFTGGSSGGDFGGGGGGGSGAF</sequence>
<accession>A0A1H0VA63</accession>
<reference evidence="6 7" key="1">
    <citation type="submission" date="2016-10" db="EMBL/GenBank/DDBJ databases">
        <authorList>
            <person name="de Groot N.N."/>
        </authorList>
    </citation>
    <scope>NUCLEOTIDE SEQUENCE [LARGE SCALE GENOMIC DNA]</scope>
    <source>
        <strain evidence="6 7">DSM 12272</strain>
    </source>
</reference>
<dbReference type="InterPro" id="IPR018702">
    <property type="entry name" value="DUF2207"/>
</dbReference>
<feature type="chain" id="PRO_5011759217" evidence="3">
    <location>
        <begin position="23"/>
        <end position="567"/>
    </location>
</feature>
<evidence type="ECO:0000256" key="2">
    <source>
        <dbReference type="SAM" id="Phobius"/>
    </source>
</evidence>
<evidence type="ECO:0000313" key="6">
    <source>
        <dbReference type="EMBL" id="SDP75244.1"/>
    </source>
</evidence>
<feature type="domain" description="DUF2207" evidence="4">
    <location>
        <begin position="28"/>
        <end position="209"/>
    </location>
</feature>
<dbReference type="Proteomes" id="UP000198597">
    <property type="component" value="Unassembled WGS sequence"/>
</dbReference>
<feature type="domain" description="Predicted membrane protein YciQ-like C-terminal" evidence="5">
    <location>
        <begin position="296"/>
        <end position="434"/>
    </location>
</feature>
<keyword evidence="3" id="KW-0732">Signal</keyword>
<dbReference type="AlphaFoldDB" id="A0A1H0VA63"/>
<dbReference type="RefSeq" id="WP_089972279.1">
    <property type="nucleotide sequence ID" value="NZ_FNJM01000015.1"/>
</dbReference>
<feature type="region of interest" description="Disordered" evidence="1">
    <location>
        <begin position="544"/>
        <end position="567"/>
    </location>
</feature>
<proteinExistence type="predicted"/>
<dbReference type="Pfam" id="PF20990">
    <property type="entry name" value="DUF2207_C"/>
    <property type="match status" value="1"/>
</dbReference>
<evidence type="ECO:0000313" key="7">
    <source>
        <dbReference type="Proteomes" id="UP000198597"/>
    </source>
</evidence>
<evidence type="ECO:0000256" key="1">
    <source>
        <dbReference type="SAM" id="MobiDB-lite"/>
    </source>
</evidence>
<protein>
    <submittedName>
        <fullName evidence="6">Uncharacterized membrane protein</fullName>
    </submittedName>
</protein>
<evidence type="ECO:0000259" key="5">
    <source>
        <dbReference type="Pfam" id="PF20990"/>
    </source>
</evidence>
<feature type="transmembrane region" description="Helical" evidence="2">
    <location>
        <begin position="251"/>
        <end position="273"/>
    </location>
</feature>
<organism evidence="6 7">
    <name type="scientific">Clostridium gasigenes</name>
    <dbReference type="NCBI Taxonomy" id="94869"/>
    <lineage>
        <taxon>Bacteria</taxon>
        <taxon>Bacillati</taxon>
        <taxon>Bacillota</taxon>
        <taxon>Clostridia</taxon>
        <taxon>Eubacteriales</taxon>
        <taxon>Clostridiaceae</taxon>
        <taxon>Clostridium</taxon>
    </lineage>
</organism>
<keyword evidence="2" id="KW-0472">Membrane</keyword>
<dbReference type="OrthoDB" id="5507254at2"/>
<dbReference type="InterPro" id="IPR048389">
    <property type="entry name" value="YciQ-like_C"/>
</dbReference>
<evidence type="ECO:0000256" key="3">
    <source>
        <dbReference type="SAM" id="SignalP"/>
    </source>
</evidence>
<keyword evidence="2" id="KW-1133">Transmembrane helix</keyword>
<dbReference type="STRING" id="94869.SAMN04488529_11520"/>
<evidence type="ECO:0000259" key="4">
    <source>
        <dbReference type="Pfam" id="PF09972"/>
    </source>
</evidence>
<name>A0A1H0VA63_9CLOT</name>
<keyword evidence="7" id="KW-1185">Reference proteome</keyword>
<keyword evidence="2" id="KW-0812">Transmembrane</keyword>
<dbReference type="EMBL" id="FNJM01000015">
    <property type="protein sequence ID" value="SDP75244.1"/>
    <property type="molecule type" value="Genomic_DNA"/>
</dbReference>
<feature type="signal peptide" evidence="3">
    <location>
        <begin position="1"/>
        <end position="22"/>
    </location>
</feature>
<gene>
    <name evidence="6" type="ORF">SAMN04488529_11520</name>
</gene>